<reference evidence="1 2" key="1">
    <citation type="submission" date="2014-03" db="EMBL/GenBank/DDBJ databases">
        <title>The draft genome sequence of Thalassospira alkalitolerans JCM 18968.</title>
        <authorList>
            <person name="Lai Q."/>
            <person name="Shao Z."/>
        </authorList>
    </citation>
    <scope>NUCLEOTIDE SEQUENCE [LARGE SCALE GENOMIC DNA]</scope>
    <source>
        <strain evidence="1 2">JCM 18968</strain>
    </source>
</reference>
<keyword evidence="2" id="KW-1185">Reference proteome</keyword>
<gene>
    <name evidence="1" type="ORF">TALK_12880</name>
</gene>
<organism evidence="1 2">
    <name type="scientific">Thalassospira alkalitolerans</name>
    <dbReference type="NCBI Taxonomy" id="1293890"/>
    <lineage>
        <taxon>Bacteria</taxon>
        <taxon>Pseudomonadati</taxon>
        <taxon>Pseudomonadota</taxon>
        <taxon>Alphaproteobacteria</taxon>
        <taxon>Rhodospirillales</taxon>
        <taxon>Thalassospiraceae</taxon>
        <taxon>Thalassospira</taxon>
    </lineage>
</organism>
<dbReference type="Proteomes" id="UP000193396">
    <property type="component" value="Unassembled WGS sequence"/>
</dbReference>
<evidence type="ECO:0008006" key="3">
    <source>
        <dbReference type="Google" id="ProtNLM"/>
    </source>
</evidence>
<dbReference type="Pfam" id="PF07205">
    <property type="entry name" value="DUF1413"/>
    <property type="match status" value="1"/>
</dbReference>
<dbReference type="AlphaFoldDB" id="A0A1Y2LA87"/>
<protein>
    <recommendedName>
        <fullName evidence="3">DUF1413 domain-containing protein</fullName>
    </recommendedName>
</protein>
<name>A0A1Y2LA87_9PROT</name>
<accession>A0A1Y2LA87</accession>
<proteinExistence type="predicted"/>
<evidence type="ECO:0000313" key="1">
    <source>
        <dbReference type="EMBL" id="OSQ47431.1"/>
    </source>
</evidence>
<dbReference type="InterPro" id="IPR010813">
    <property type="entry name" value="DUF1413"/>
</dbReference>
<sequence length="75" mass="8709">MDTHEITRLQNRMASHDPGEFHFREIFGPDWDRLYIGDKVRLGREFLNAVRAGYFPGIEDTGQKKGGGRVYRRIG</sequence>
<dbReference type="EMBL" id="JFKB01000008">
    <property type="protein sequence ID" value="OSQ47431.1"/>
    <property type="molecule type" value="Genomic_DNA"/>
</dbReference>
<evidence type="ECO:0000313" key="2">
    <source>
        <dbReference type="Proteomes" id="UP000193396"/>
    </source>
</evidence>
<dbReference type="RefSeq" id="WP_085619492.1">
    <property type="nucleotide sequence ID" value="NZ_JBLXHE010000003.1"/>
</dbReference>
<dbReference type="OrthoDB" id="7631703at2"/>
<comment type="caution">
    <text evidence="1">The sequence shown here is derived from an EMBL/GenBank/DDBJ whole genome shotgun (WGS) entry which is preliminary data.</text>
</comment>